<sequence length="108" mass="12670">MSEKNDFIYDEDDSVKFIQNYLPQELKGKFSNDDINYIVDLIYEFYESKGYLNENDGDDKEIDIDEDELVDFVIKNAQKDGVGKYNADEITFIVQGELEYCDSINMFD</sequence>
<accession>A0A8G2BYU8</accession>
<name>A0A8G2BYU8_9BACT</name>
<evidence type="ECO:0000313" key="2">
    <source>
        <dbReference type="Proteomes" id="UP000236725"/>
    </source>
</evidence>
<reference evidence="1 2" key="1">
    <citation type="submission" date="2016-10" db="EMBL/GenBank/DDBJ databases">
        <authorList>
            <person name="Varghese N."/>
            <person name="Submissions S."/>
        </authorList>
    </citation>
    <scope>NUCLEOTIDE SEQUENCE [LARGE SCALE GENOMIC DNA]</scope>
    <source>
        <strain evidence="1 2">DSM 29073</strain>
    </source>
</reference>
<protein>
    <submittedName>
        <fullName evidence="1">Uncharacterized protein</fullName>
    </submittedName>
</protein>
<keyword evidence="2" id="KW-1185">Reference proteome</keyword>
<organism evidence="1 2">
    <name type="scientific">Parabacteroides chinchillae</name>
    <dbReference type="NCBI Taxonomy" id="871327"/>
    <lineage>
        <taxon>Bacteria</taxon>
        <taxon>Pseudomonadati</taxon>
        <taxon>Bacteroidota</taxon>
        <taxon>Bacteroidia</taxon>
        <taxon>Bacteroidales</taxon>
        <taxon>Tannerellaceae</taxon>
        <taxon>Parabacteroides</taxon>
    </lineage>
</organism>
<comment type="caution">
    <text evidence="1">The sequence shown here is derived from an EMBL/GenBank/DDBJ whole genome shotgun (WGS) entry which is preliminary data.</text>
</comment>
<dbReference type="AlphaFoldDB" id="A0A8G2BYU8"/>
<dbReference type="EMBL" id="FNVS01000023">
    <property type="protein sequence ID" value="SEG24247.1"/>
    <property type="molecule type" value="Genomic_DNA"/>
</dbReference>
<dbReference type="Proteomes" id="UP000236725">
    <property type="component" value="Unassembled WGS sequence"/>
</dbReference>
<proteinExistence type="predicted"/>
<evidence type="ECO:0000313" key="1">
    <source>
        <dbReference type="EMBL" id="SEG24247.1"/>
    </source>
</evidence>
<gene>
    <name evidence="1" type="ORF">SAMN05444001_12319</name>
</gene>
<dbReference type="RefSeq" id="WP_099462979.1">
    <property type="nucleotide sequence ID" value="NZ_FNVS01000023.1"/>
</dbReference>